<keyword evidence="1" id="KW-0812">Transmembrane</keyword>
<gene>
    <name evidence="2" type="ORF">CRYO30217_00263</name>
</gene>
<dbReference type="KEGG" id="ptan:CRYO30217_00263"/>
<evidence type="ECO:0000256" key="1">
    <source>
        <dbReference type="SAM" id="Phobius"/>
    </source>
</evidence>
<name>A0A916NPL8_9FLAO</name>
<dbReference type="InterPro" id="IPR019587">
    <property type="entry name" value="Polyketide_cyclase/dehydratase"/>
</dbReference>
<evidence type="ECO:0008006" key="4">
    <source>
        <dbReference type="Google" id="ProtNLM"/>
    </source>
</evidence>
<evidence type="ECO:0000313" key="3">
    <source>
        <dbReference type="Proteomes" id="UP000683507"/>
    </source>
</evidence>
<reference evidence="2" key="1">
    <citation type="submission" date="2021-04" db="EMBL/GenBank/DDBJ databases">
        <authorList>
            <person name="Rodrigo-Torres L."/>
            <person name="Arahal R. D."/>
            <person name="Lucena T."/>
        </authorList>
    </citation>
    <scope>NUCLEOTIDE SEQUENCE</scope>
    <source>
        <strain evidence="2">AS29M-1</strain>
    </source>
</reference>
<dbReference type="Pfam" id="PF10604">
    <property type="entry name" value="Polyketide_cyc2"/>
    <property type="match status" value="1"/>
</dbReference>
<dbReference type="SUPFAM" id="SSF55961">
    <property type="entry name" value="Bet v1-like"/>
    <property type="match status" value="1"/>
</dbReference>
<dbReference type="EMBL" id="OU015584">
    <property type="protein sequence ID" value="CAG5076985.1"/>
    <property type="molecule type" value="Genomic_DNA"/>
</dbReference>
<proteinExistence type="predicted"/>
<organism evidence="2 3">
    <name type="scientific">Parvicella tangerina</name>
    <dbReference type="NCBI Taxonomy" id="2829795"/>
    <lineage>
        <taxon>Bacteria</taxon>
        <taxon>Pseudomonadati</taxon>
        <taxon>Bacteroidota</taxon>
        <taxon>Flavobacteriia</taxon>
        <taxon>Flavobacteriales</taxon>
        <taxon>Parvicellaceae</taxon>
        <taxon>Parvicella</taxon>
    </lineage>
</organism>
<keyword evidence="1" id="KW-1133">Transmembrane helix</keyword>
<dbReference type="AlphaFoldDB" id="A0A916NPL8"/>
<dbReference type="RefSeq" id="WP_258540502.1">
    <property type="nucleotide sequence ID" value="NZ_OU015584.1"/>
</dbReference>
<sequence length="177" mass="19773">MMILAWIGVGLFGLALIIVIIGFLMPKQAYMKREVIINSDKQTIFAYANDLKKFVENWSPWTEKDPDMETIYEGADAGVGAVYKWKGDKKKVGYGTMKIVESVPDEKVVSFLNFGGRGDAEVTLRLEGSDGEVKAIWEYAADNGNNPIARIFGSMMDKFLGPDFEKGLKKLKEVCED</sequence>
<evidence type="ECO:0000313" key="2">
    <source>
        <dbReference type="EMBL" id="CAG5076985.1"/>
    </source>
</evidence>
<keyword evidence="1" id="KW-0472">Membrane</keyword>
<dbReference type="InterPro" id="IPR023393">
    <property type="entry name" value="START-like_dom_sf"/>
</dbReference>
<feature type="transmembrane region" description="Helical" evidence="1">
    <location>
        <begin position="6"/>
        <end position="25"/>
    </location>
</feature>
<dbReference type="CDD" id="cd07818">
    <property type="entry name" value="SRPBCC_1"/>
    <property type="match status" value="1"/>
</dbReference>
<keyword evidence="3" id="KW-1185">Reference proteome</keyword>
<accession>A0A916NPL8</accession>
<dbReference type="Gene3D" id="3.30.530.20">
    <property type="match status" value="1"/>
</dbReference>
<dbReference type="Proteomes" id="UP000683507">
    <property type="component" value="Chromosome"/>
</dbReference>
<protein>
    <recommendedName>
        <fullName evidence="4">Polyketide cyclase</fullName>
    </recommendedName>
</protein>